<comment type="similarity">
    <text evidence="3">Belongs to the GRAS family.</text>
</comment>
<keyword evidence="6" id="KW-1185">Reference proteome</keyword>
<organism evidence="5 6">
    <name type="scientific">Amborella trichopoda</name>
    <dbReference type="NCBI Taxonomy" id="13333"/>
    <lineage>
        <taxon>Eukaryota</taxon>
        <taxon>Viridiplantae</taxon>
        <taxon>Streptophyta</taxon>
        <taxon>Embryophyta</taxon>
        <taxon>Tracheophyta</taxon>
        <taxon>Spermatophyta</taxon>
        <taxon>Magnoliopsida</taxon>
        <taxon>Amborellales</taxon>
        <taxon>Amborellaceae</taxon>
        <taxon>Amborella</taxon>
    </lineage>
</organism>
<sequence>MEQWLQTPSHASIGHDTAIRKYCSERLEQEQQGDSDEASNELEMWSSSGTNSPSLAAAEQVEFVDGLINMEWCYEEDGNLASKCGFASHSETVTISRNYGIEEFMALLTPGSSIEEEIDVISSIEPTNSESLIPPHDGDAMNEMSQGVDEGLHLVHLLLACAEAVGCRDSSLANSILSQIWGLANPHGDSMQRVSFCFALGLTTRLALQQNVGLRGSFSNLGLDLELPSKEDKVEGFRLLYQLTPYIAFGFTIANDAIDQAAHGKDALHIIDLGMAHTLQWPPLIRTLASRLEGPPKLRITGVDVDPNSKELEENMKVLAMEASSLGVPFEFQLIVGPLSPSLLNMETLGSREGEALFVNSIMYLHKHVKESRGSLKSILQSIRKLNPTLFTLVEQEANHNGPFFLGRFLESLHYYSAIFDSLEASLPRPSPQRMKIERSHFAEEIRDIIAYEGLKRVERHERADQWRRQLGRAGFQVVGLKSMSQARMMLSVYGCDGYTLATEKGGLVLGWKGRSIMLASTWQVHSASPSNKTHE</sequence>
<evidence type="ECO:0000313" key="5">
    <source>
        <dbReference type="EMBL" id="ERM93780.1"/>
    </source>
</evidence>
<dbReference type="AlphaFoldDB" id="W1NF64"/>
<dbReference type="PROSITE" id="PS50985">
    <property type="entry name" value="GRAS"/>
    <property type="match status" value="1"/>
</dbReference>
<evidence type="ECO:0000256" key="3">
    <source>
        <dbReference type="PROSITE-ProRule" id="PRU01191"/>
    </source>
</evidence>
<feature type="region of interest" description="SAW" evidence="3">
    <location>
        <begin position="451"/>
        <end position="524"/>
    </location>
</feature>
<dbReference type="GO" id="GO:0003700">
    <property type="term" value="F:DNA-binding transcription factor activity"/>
    <property type="evidence" value="ECO:0000318"/>
    <property type="project" value="GO_Central"/>
</dbReference>
<comment type="caution">
    <text evidence="3">Lacks conserved residue(s) required for the propagation of feature annotation.</text>
</comment>
<reference evidence="6" key="1">
    <citation type="journal article" date="2013" name="Science">
        <title>The Amborella genome and the evolution of flowering plants.</title>
        <authorList>
            <consortium name="Amborella Genome Project"/>
        </authorList>
    </citation>
    <scope>NUCLEOTIDE SEQUENCE [LARGE SCALE GENOMIC DNA]</scope>
</reference>
<evidence type="ECO:0000256" key="4">
    <source>
        <dbReference type="SAM" id="MobiDB-lite"/>
    </source>
</evidence>
<name>W1NF64_AMBTC</name>
<dbReference type="Pfam" id="PF03514">
    <property type="entry name" value="GRAS"/>
    <property type="match status" value="1"/>
</dbReference>
<keyword evidence="2" id="KW-0804">Transcription</keyword>
<dbReference type="PANTHER" id="PTHR31636">
    <property type="entry name" value="OSJNBA0084A10.13 PROTEIN-RELATED"/>
    <property type="match status" value="1"/>
</dbReference>
<dbReference type="Gramene" id="ERM93780">
    <property type="protein sequence ID" value="ERM93780"/>
    <property type="gene ID" value="AMTR_s00004p00270570"/>
</dbReference>
<dbReference type="EMBL" id="KI397628">
    <property type="protein sequence ID" value="ERM93780.1"/>
    <property type="molecule type" value="Genomic_DNA"/>
</dbReference>
<proteinExistence type="inferred from homology"/>
<dbReference type="OrthoDB" id="743731at2759"/>
<protein>
    <submittedName>
        <fullName evidence="5">Uncharacterized protein</fullName>
    </submittedName>
</protein>
<feature type="region of interest" description="VHIID" evidence="3">
    <location>
        <begin position="237"/>
        <end position="302"/>
    </location>
</feature>
<dbReference type="KEGG" id="atr:18421496"/>
<keyword evidence="1" id="KW-0805">Transcription regulation</keyword>
<feature type="region of interest" description="PFYRE" evidence="3">
    <location>
        <begin position="357"/>
        <end position="448"/>
    </location>
</feature>
<gene>
    <name evidence="5" type="ORF">AMTR_s00004p00270570</name>
</gene>
<feature type="short sequence motif" description="VHIID" evidence="3">
    <location>
        <begin position="268"/>
        <end position="272"/>
    </location>
</feature>
<feature type="short sequence motif" description="LxCxE motif" evidence="3">
    <location>
        <begin position="159"/>
        <end position="163"/>
    </location>
</feature>
<feature type="compositionally biased region" description="Acidic residues" evidence="4">
    <location>
        <begin position="31"/>
        <end position="40"/>
    </location>
</feature>
<evidence type="ECO:0000256" key="1">
    <source>
        <dbReference type="ARBA" id="ARBA00023015"/>
    </source>
</evidence>
<dbReference type="GO" id="GO:0006355">
    <property type="term" value="P:regulation of DNA-templated transcription"/>
    <property type="evidence" value="ECO:0000318"/>
    <property type="project" value="GO_Central"/>
</dbReference>
<dbReference type="GO" id="GO:0005634">
    <property type="term" value="C:nucleus"/>
    <property type="evidence" value="ECO:0000318"/>
    <property type="project" value="GO_Central"/>
</dbReference>
<dbReference type="HOGENOM" id="CLU_011924_0_6_1"/>
<dbReference type="GO" id="GO:0043565">
    <property type="term" value="F:sequence-specific DNA binding"/>
    <property type="evidence" value="ECO:0000318"/>
    <property type="project" value="GO_Central"/>
</dbReference>
<dbReference type="eggNOG" id="ENOG502QRTC">
    <property type="taxonomic scope" value="Eukaryota"/>
</dbReference>
<accession>W1NF64</accession>
<dbReference type="InterPro" id="IPR005202">
    <property type="entry name" value="TF_GRAS"/>
</dbReference>
<evidence type="ECO:0000313" key="6">
    <source>
        <dbReference type="Proteomes" id="UP000017836"/>
    </source>
</evidence>
<dbReference type="OMA" id="FVNSIMH"/>
<dbReference type="Proteomes" id="UP000017836">
    <property type="component" value="Unassembled WGS sequence"/>
</dbReference>
<evidence type="ECO:0000256" key="2">
    <source>
        <dbReference type="ARBA" id="ARBA00023163"/>
    </source>
</evidence>
<feature type="region of interest" description="Disordered" evidence="4">
    <location>
        <begin position="27"/>
        <end position="53"/>
    </location>
</feature>